<comment type="similarity">
    <text evidence="2 11">Belongs to the ENDOU family.</text>
</comment>
<protein>
    <recommendedName>
        <fullName evidence="13">EndoU domain-containing protein</fullName>
    </recommendedName>
</protein>
<evidence type="ECO:0000256" key="9">
    <source>
        <dbReference type="ARBA" id="ARBA00023211"/>
    </source>
</evidence>
<dbReference type="CDD" id="cd21159">
    <property type="entry name" value="XendoU"/>
    <property type="match status" value="2"/>
</dbReference>
<evidence type="ECO:0000259" key="13">
    <source>
        <dbReference type="PROSITE" id="PS51959"/>
    </source>
</evidence>
<feature type="domain" description="EndoU" evidence="13">
    <location>
        <begin position="309"/>
        <end position="575"/>
    </location>
</feature>
<organism evidence="14 15">
    <name type="scientific">Cylicocyclus nassatus</name>
    <name type="common">Nematode worm</name>
    <dbReference type="NCBI Taxonomy" id="53992"/>
    <lineage>
        <taxon>Eukaryota</taxon>
        <taxon>Metazoa</taxon>
        <taxon>Ecdysozoa</taxon>
        <taxon>Nematoda</taxon>
        <taxon>Chromadorea</taxon>
        <taxon>Rhabditida</taxon>
        <taxon>Rhabditina</taxon>
        <taxon>Rhabditomorpha</taxon>
        <taxon>Strongyloidea</taxon>
        <taxon>Strongylidae</taxon>
        <taxon>Cylicocyclus</taxon>
    </lineage>
</organism>
<dbReference type="Proteomes" id="UP001176961">
    <property type="component" value="Unassembled WGS sequence"/>
</dbReference>
<feature type="domain" description="EndoU" evidence="13">
    <location>
        <begin position="29"/>
        <end position="292"/>
    </location>
</feature>
<reference evidence="14" key="1">
    <citation type="submission" date="2023-07" db="EMBL/GenBank/DDBJ databases">
        <authorList>
            <consortium name="CYATHOMIX"/>
        </authorList>
    </citation>
    <scope>NUCLEOTIDE SEQUENCE</scope>
    <source>
        <strain evidence="14">N/A</strain>
    </source>
</reference>
<dbReference type="PANTHER" id="PTHR12439">
    <property type="entry name" value="PLACENTAL PROTEIN 11-RELATED"/>
    <property type="match status" value="1"/>
</dbReference>
<evidence type="ECO:0000256" key="10">
    <source>
        <dbReference type="ARBA" id="ARBA00023239"/>
    </source>
</evidence>
<evidence type="ECO:0000256" key="5">
    <source>
        <dbReference type="ARBA" id="ARBA00022723"/>
    </source>
</evidence>
<dbReference type="GO" id="GO:0003723">
    <property type="term" value="F:RNA binding"/>
    <property type="evidence" value="ECO:0007669"/>
    <property type="project" value="UniProtKB-UniRule"/>
</dbReference>
<evidence type="ECO:0000256" key="6">
    <source>
        <dbReference type="ARBA" id="ARBA00022759"/>
    </source>
</evidence>
<accession>A0AA36MEW9</accession>
<feature type="region of interest" description="Disordered" evidence="12">
    <location>
        <begin position="293"/>
        <end position="312"/>
    </location>
</feature>
<feature type="chain" id="PRO_5041490080" description="EndoU domain-containing protein" evidence="11">
    <location>
        <begin position="25"/>
        <end position="575"/>
    </location>
</feature>
<dbReference type="InterPro" id="IPR039787">
    <property type="entry name" value="ENDOU"/>
</dbReference>
<evidence type="ECO:0000256" key="8">
    <source>
        <dbReference type="ARBA" id="ARBA00022884"/>
    </source>
</evidence>
<keyword evidence="8 11" id="KW-0694">RNA-binding</keyword>
<keyword evidence="6 11" id="KW-0255">Endonuclease</keyword>
<evidence type="ECO:0000256" key="11">
    <source>
        <dbReference type="RuleBase" id="RU367085"/>
    </source>
</evidence>
<comment type="caution">
    <text evidence="14">The sequence shown here is derived from an EMBL/GenBank/DDBJ whole genome shotgun (WGS) entry which is preliminary data.</text>
</comment>
<keyword evidence="9 11" id="KW-0464">Manganese</keyword>
<keyword evidence="15" id="KW-1185">Reference proteome</keyword>
<dbReference type="EMBL" id="CATQJL010000326">
    <property type="protein sequence ID" value="CAJ0610026.1"/>
    <property type="molecule type" value="Genomic_DNA"/>
</dbReference>
<dbReference type="GO" id="GO:0016787">
    <property type="term" value="F:hydrolase activity"/>
    <property type="evidence" value="ECO:0007669"/>
    <property type="project" value="UniProtKB-KW"/>
</dbReference>
<keyword evidence="10" id="KW-0456">Lyase</keyword>
<gene>
    <name evidence="14" type="ORF">CYNAS_LOCUS22009</name>
</gene>
<evidence type="ECO:0000256" key="7">
    <source>
        <dbReference type="ARBA" id="ARBA00022801"/>
    </source>
</evidence>
<feature type="signal peptide" evidence="11">
    <location>
        <begin position="1"/>
        <end position="24"/>
    </location>
</feature>
<comment type="subunit">
    <text evidence="3 11">Monomer.</text>
</comment>
<dbReference type="GO" id="GO:0004521">
    <property type="term" value="F:RNA endonuclease activity"/>
    <property type="evidence" value="ECO:0007669"/>
    <property type="project" value="UniProtKB-UniRule"/>
</dbReference>
<keyword evidence="11" id="KW-0732">Signal</keyword>
<dbReference type="PROSITE" id="PS51959">
    <property type="entry name" value="ENDOU"/>
    <property type="match status" value="2"/>
</dbReference>
<keyword evidence="4 11" id="KW-0540">Nuclease</keyword>
<sequence>MFQELNLMASRFTYLVAILACCYAAPFQVEVDQSLVTQTLNSLVQKDTRLDTDTTINYQNMASHKDFTHDNAAKPLFTSVVESAVSGSTYKTLENLIAFYNQPDVDKSETMTPAWETSISAFLDVIIQTTVMQSAHTFLVNSGLSSPNVTLFKNQLQTLWFTLYARDTVAGSSGFEALFVGETKATNVIRFGNWLQFYNQEKAGNINYHGFFQKENGVELSLQFSWYDWQAMEFSMLLNTSPEFEMAAYTVCALTGGQCSFAVNGQPVTILASTLTSNNVVVIDDCHPVVSSGAATQKPGQTTKKPAPNNSKFQDLVNKMRAADVDKAGPGDYKLDWGKKETGTSDNSNNNLIVYVNETLYKKPVYANLLSVVQNNLFTHDVCTAEPGMSGFRKTQLQQLMDTWTSTQVFNLAFQFLQENGNAHAKDLTSFKTFLFNLWYGTYSRCSHGAIGSSGFEHVFIGEFKDGTIDGQHSWVSYYNFQKADTINYHGYYTYVENLTGTFQYTWSNNLKKKGGFLIGTSPAFDFSLFTVCSLMYSGNEACKYSIDGHPLAVTSYTQSCDAGTCLSTSYPVDS</sequence>
<keyword evidence="7 11" id="KW-0378">Hydrolase</keyword>
<evidence type="ECO:0000256" key="2">
    <source>
        <dbReference type="ARBA" id="ARBA00010168"/>
    </source>
</evidence>
<dbReference type="GO" id="GO:0016829">
    <property type="term" value="F:lyase activity"/>
    <property type="evidence" value="ECO:0007669"/>
    <property type="project" value="UniProtKB-KW"/>
</dbReference>
<proteinExistence type="inferred from homology"/>
<dbReference type="PANTHER" id="PTHR12439:SF42">
    <property type="entry name" value="ENDORIBONUCLEASE-RELATED"/>
    <property type="match status" value="1"/>
</dbReference>
<dbReference type="InterPro" id="IPR037227">
    <property type="entry name" value="EndoU-like"/>
</dbReference>
<dbReference type="GO" id="GO:0046872">
    <property type="term" value="F:metal ion binding"/>
    <property type="evidence" value="ECO:0007669"/>
    <property type="project" value="UniProtKB-UniRule"/>
</dbReference>
<evidence type="ECO:0000256" key="3">
    <source>
        <dbReference type="ARBA" id="ARBA00011245"/>
    </source>
</evidence>
<dbReference type="InterPro" id="IPR018998">
    <property type="entry name" value="EndoU_C"/>
</dbReference>
<evidence type="ECO:0000313" key="14">
    <source>
        <dbReference type="EMBL" id="CAJ0610026.1"/>
    </source>
</evidence>
<evidence type="ECO:0000256" key="4">
    <source>
        <dbReference type="ARBA" id="ARBA00022722"/>
    </source>
</evidence>
<evidence type="ECO:0000256" key="12">
    <source>
        <dbReference type="SAM" id="MobiDB-lite"/>
    </source>
</evidence>
<name>A0AA36MEW9_CYLNA</name>
<evidence type="ECO:0000313" key="15">
    <source>
        <dbReference type="Proteomes" id="UP001176961"/>
    </source>
</evidence>
<dbReference type="SUPFAM" id="SSF142877">
    <property type="entry name" value="EndoU-like"/>
    <property type="match status" value="2"/>
</dbReference>
<dbReference type="AlphaFoldDB" id="A0AA36MEW9"/>
<keyword evidence="5 11" id="KW-0479">Metal-binding</keyword>
<comment type="cofactor">
    <cofactor evidence="1 11">
        <name>Mn(2+)</name>
        <dbReference type="ChEBI" id="CHEBI:29035"/>
    </cofactor>
</comment>
<dbReference type="Pfam" id="PF09412">
    <property type="entry name" value="XendoU"/>
    <property type="match status" value="2"/>
</dbReference>
<evidence type="ECO:0000256" key="1">
    <source>
        <dbReference type="ARBA" id="ARBA00001936"/>
    </source>
</evidence>